<proteinExistence type="predicted"/>
<comment type="caution">
    <text evidence="2">The sequence shown here is derived from an EMBL/GenBank/DDBJ whole genome shotgun (WGS) entry which is preliminary data.</text>
</comment>
<keyword evidence="3" id="KW-1185">Reference proteome</keyword>
<dbReference type="Proteomes" id="UP000239002">
    <property type="component" value="Unassembled WGS sequence"/>
</dbReference>
<dbReference type="Gene3D" id="3.40.50.2000">
    <property type="entry name" value="Glycogen Phosphorylase B"/>
    <property type="match status" value="2"/>
</dbReference>
<organism evidence="2 3">
    <name type="scientific">Nonlabens xylanidelens</name>
    <dbReference type="NCBI Taxonomy" id="191564"/>
    <lineage>
        <taxon>Bacteria</taxon>
        <taxon>Pseudomonadati</taxon>
        <taxon>Bacteroidota</taxon>
        <taxon>Flavobacteriia</taxon>
        <taxon>Flavobacteriales</taxon>
        <taxon>Flavobacteriaceae</taxon>
        <taxon>Nonlabens</taxon>
    </lineage>
</organism>
<evidence type="ECO:0000313" key="2">
    <source>
        <dbReference type="EMBL" id="PPK96704.1"/>
    </source>
</evidence>
<dbReference type="EMBL" id="PTJE01000001">
    <property type="protein sequence ID" value="PPK96704.1"/>
    <property type="molecule type" value="Genomic_DNA"/>
</dbReference>
<sequence length="356" mass="41012">MNKKLLLVQTTIATYRVPLIHVIKDSLLSNLTVFCGERFFDSTIRLSDNYLPDILLKNRFFLGNRLLWQSGLLKHGMQSGIMVLSLNPRVISNWILLILRKLFNKPILIWGHAWPKNGQTANSDKLRHIMRLLSDEIIVYTYRQKEELQLRMPHKKIHVAPNALYSIKEMNAACVEQPRDIIFVSRMVENKKADLLYESFKSSIHKLPIETNLILIGEGPERQFLIEKCKNDGLQDRVTIPGSVTDIKKLYDYYKSCLISVSPGRVGLSLTQSLGFGVPMIIAKKELHGPEIESAQQNLRTWWFKEDSVEDLSNKILTCFKQEKAILENRGFISDFCKKNYSIEAMASTFIKLVKD</sequence>
<reference evidence="2 3" key="1">
    <citation type="submission" date="2018-02" db="EMBL/GenBank/DDBJ databases">
        <title>Genomic Encyclopedia of Archaeal and Bacterial Type Strains, Phase II (KMG-II): from individual species to whole genera.</title>
        <authorList>
            <person name="Goeker M."/>
        </authorList>
    </citation>
    <scope>NUCLEOTIDE SEQUENCE [LARGE SCALE GENOMIC DNA]</scope>
    <source>
        <strain evidence="2 3">DSM 16809</strain>
    </source>
</reference>
<dbReference type="Pfam" id="PF00534">
    <property type="entry name" value="Glycos_transf_1"/>
    <property type="match status" value="1"/>
</dbReference>
<dbReference type="GO" id="GO:0016757">
    <property type="term" value="F:glycosyltransferase activity"/>
    <property type="evidence" value="ECO:0007669"/>
    <property type="project" value="InterPro"/>
</dbReference>
<dbReference type="PANTHER" id="PTHR12526">
    <property type="entry name" value="GLYCOSYLTRANSFERASE"/>
    <property type="match status" value="1"/>
</dbReference>
<evidence type="ECO:0000313" key="3">
    <source>
        <dbReference type="Proteomes" id="UP000239002"/>
    </source>
</evidence>
<keyword evidence="2" id="KW-0808">Transferase</keyword>
<gene>
    <name evidence="2" type="ORF">LY01_00528</name>
</gene>
<accession>A0A2S6IR25</accession>
<dbReference type="AlphaFoldDB" id="A0A2S6IR25"/>
<dbReference type="OrthoDB" id="9790710at2"/>
<name>A0A2S6IR25_9FLAO</name>
<evidence type="ECO:0000259" key="1">
    <source>
        <dbReference type="Pfam" id="PF00534"/>
    </source>
</evidence>
<dbReference type="PANTHER" id="PTHR12526:SF630">
    <property type="entry name" value="GLYCOSYLTRANSFERASE"/>
    <property type="match status" value="1"/>
</dbReference>
<feature type="domain" description="Glycosyl transferase family 1" evidence="1">
    <location>
        <begin position="176"/>
        <end position="324"/>
    </location>
</feature>
<dbReference type="SUPFAM" id="SSF53756">
    <property type="entry name" value="UDP-Glycosyltransferase/glycogen phosphorylase"/>
    <property type="match status" value="1"/>
</dbReference>
<protein>
    <submittedName>
        <fullName evidence="2">Glycosyl transferase family 1</fullName>
    </submittedName>
</protein>
<dbReference type="InterPro" id="IPR001296">
    <property type="entry name" value="Glyco_trans_1"/>
</dbReference>
<dbReference type="RefSeq" id="WP_104514247.1">
    <property type="nucleotide sequence ID" value="NZ_MQVW01000027.1"/>
</dbReference>